<dbReference type="Proteomes" id="UP001152872">
    <property type="component" value="Unassembled WGS sequence"/>
</dbReference>
<keyword evidence="13" id="KW-1185">Reference proteome</keyword>
<dbReference type="RefSeq" id="WP_009629069.1">
    <property type="nucleotide sequence ID" value="NZ_VBTY01000240.1"/>
</dbReference>
<evidence type="ECO:0000259" key="11">
    <source>
        <dbReference type="Pfam" id="PF07670"/>
    </source>
</evidence>
<dbReference type="InterPro" id="IPR008276">
    <property type="entry name" value="C_nuclsd_transpt"/>
</dbReference>
<evidence type="ECO:0000256" key="5">
    <source>
        <dbReference type="ARBA" id="ARBA00022989"/>
    </source>
</evidence>
<dbReference type="GO" id="GO:0015293">
    <property type="term" value="F:symporter activity"/>
    <property type="evidence" value="ECO:0007669"/>
    <property type="project" value="TreeGrafter"/>
</dbReference>
<organism evidence="12 13">
    <name type="scientific">Pseudanabaena catenata USMAC16</name>
    <dbReference type="NCBI Taxonomy" id="1855837"/>
    <lineage>
        <taxon>Bacteria</taxon>
        <taxon>Bacillati</taxon>
        <taxon>Cyanobacteriota</taxon>
        <taxon>Cyanophyceae</taxon>
        <taxon>Pseudanabaenales</taxon>
        <taxon>Pseudanabaenaceae</taxon>
        <taxon>Pseudanabaena</taxon>
    </lineage>
</organism>
<feature type="region of interest" description="Disordered" evidence="7">
    <location>
        <begin position="273"/>
        <end position="294"/>
    </location>
</feature>
<comment type="caution">
    <text evidence="12">The sequence shown here is derived from an EMBL/GenBank/DDBJ whole genome shotgun (WGS) entry which is preliminary data.</text>
</comment>
<dbReference type="EMBL" id="VBTY01000240">
    <property type="protein sequence ID" value="MDG3496874.1"/>
    <property type="molecule type" value="Genomic_DNA"/>
</dbReference>
<reference evidence="12" key="1">
    <citation type="submission" date="2019-05" db="EMBL/GenBank/DDBJ databases">
        <title>Whole genome sequencing of Pseudanabaena catenata USMAC16.</title>
        <authorList>
            <person name="Khan Z."/>
            <person name="Omar W.M."/>
            <person name="Convey P."/>
            <person name="Merican F."/>
            <person name="Najimudin N."/>
        </authorList>
    </citation>
    <scope>NUCLEOTIDE SEQUENCE</scope>
    <source>
        <strain evidence="12">USMAC16</strain>
    </source>
</reference>
<comment type="subcellular location">
    <subcellularLocation>
        <location evidence="1">Cell membrane</location>
        <topology evidence="1">Multi-pass membrane protein</topology>
    </subcellularLocation>
</comment>
<dbReference type="PANTHER" id="PTHR10590">
    <property type="entry name" value="SODIUM/NUCLEOSIDE COTRANSPORTER"/>
    <property type="match status" value="1"/>
</dbReference>
<dbReference type="AlphaFoldDB" id="A0A9X4RN44"/>
<feature type="transmembrane region" description="Helical" evidence="8">
    <location>
        <begin position="29"/>
        <end position="49"/>
    </location>
</feature>
<dbReference type="GO" id="GO:0005337">
    <property type="term" value="F:nucleoside transmembrane transporter activity"/>
    <property type="evidence" value="ECO:0007669"/>
    <property type="project" value="InterPro"/>
</dbReference>
<name>A0A9X4RN44_9CYAN</name>
<evidence type="ECO:0000256" key="2">
    <source>
        <dbReference type="ARBA" id="ARBA00009033"/>
    </source>
</evidence>
<protein>
    <submittedName>
        <fullName evidence="12">Nucleoside transporter C-terminal domain-containing protein</fullName>
    </submittedName>
</protein>
<evidence type="ECO:0000313" key="12">
    <source>
        <dbReference type="EMBL" id="MDG3496874.1"/>
    </source>
</evidence>
<sequence length="533" mass="57121">MTYLNFVSFFGIFGLCFVAWIFSEDRRVIPWRVILWGIGLQLVLGYFVFQQPQTREGLQKFSDLLNALFDSADAGARFVFGRLLVPPTGQEPYALLPIKPDGTCPPGQVLLDDLTTAANAAAKYCTTNRLAYVFAFRALPAVIFFSGFMALLENLGVIQIVVNVFAKLFFWTMRLSGAEALSGAANIFVGIEAAIVVKPYLPRMTRSELCAILACCFGTAASSTLAIYTSFLKPVFPNILGHLVSASIIAIPACFVLSKILVPETSVPVTMGGIPKEDKSAKPDDGELENAGGETMKRMSPMDATIIGALDGLKMAASIAAILILIVGLVDLINQIFAQLANFSDIFKVVNLPNIQGALFYPLTLLTGVSLDDSWTASVIIGRRLFETAIPPYQALAQASKDGLISDRTVIIVSYALSGFAHLASVGIFVGGTISLIPSRRRDISDLGWKALFVGTLATLMIACIAGVFDDGTPSILGEKKRVEAQPDKPAATTTPNASPNISPNPLPTVSPTNTPIRTMPMPKSSPSLPTSR</sequence>
<keyword evidence="3" id="KW-1003">Cell membrane</keyword>
<accession>A0A9X4RN44</accession>
<evidence type="ECO:0000256" key="6">
    <source>
        <dbReference type="ARBA" id="ARBA00023136"/>
    </source>
</evidence>
<evidence type="ECO:0000256" key="8">
    <source>
        <dbReference type="SAM" id="Phobius"/>
    </source>
</evidence>
<feature type="domain" description="Concentrative nucleoside transporter N-terminal" evidence="9">
    <location>
        <begin position="10"/>
        <end position="83"/>
    </location>
</feature>
<evidence type="ECO:0000256" key="3">
    <source>
        <dbReference type="ARBA" id="ARBA00022475"/>
    </source>
</evidence>
<evidence type="ECO:0000259" key="9">
    <source>
        <dbReference type="Pfam" id="PF01773"/>
    </source>
</evidence>
<dbReference type="Pfam" id="PF07670">
    <property type="entry name" value="Gate"/>
    <property type="match status" value="1"/>
</dbReference>
<dbReference type="InterPro" id="IPR011642">
    <property type="entry name" value="Gate_dom"/>
</dbReference>
<proteinExistence type="inferred from homology"/>
<dbReference type="InterPro" id="IPR011657">
    <property type="entry name" value="CNT_C_dom"/>
</dbReference>
<evidence type="ECO:0000259" key="10">
    <source>
        <dbReference type="Pfam" id="PF07662"/>
    </source>
</evidence>
<keyword evidence="5 8" id="KW-1133">Transmembrane helix</keyword>
<feature type="transmembrane region" description="Helical" evidence="8">
    <location>
        <begin position="6"/>
        <end position="22"/>
    </location>
</feature>
<feature type="compositionally biased region" description="Basic and acidic residues" evidence="7">
    <location>
        <begin position="275"/>
        <end position="285"/>
    </location>
</feature>
<feature type="transmembrane region" description="Helical" evidence="8">
    <location>
        <begin position="243"/>
        <end position="262"/>
    </location>
</feature>
<evidence type="ECO:0000256" key="4">
    <source>
        <dbReference type="ARBA" id="ARBA00022692"/>
    </source>
</evidence>
<keyword evidence="4 8" id="KW-0812">Transmembrane</keyword>
<dbReference type="PANTHER" id="PTHR10590:SF4">
    <property type="entry name" value="SOLUTE CARRIER FAMILY 28 MEMBER 3"/>
    <property type="match status" value="1"/>
</dbReference>
<feature type="transmembrane region" description="Helical" evidence="8">
    <location>
        <begin position="449"/>
        <end position="469"/>
    </location>
</feature>
<feature type="transmembrane region" description="Helical" evidence="8">
    <location>
        <begin position="412"/>
        <end position="437"/>
    </location>
</feature>
<feature type="domain" description="Concentrative nucleoside transporter C-terminal" evidence="10">
    <location>
        <begin position="242"/>
        <end position="467"/>
    </location>
</feature>
<feature type="transmembrane region" description="Helical" evidence="8">
    <location>
        <begin position="180"/>
        <end position="197"/>
    </location>
</feature>
<feature type="transmembrane region" description="Helical" evidence="8">
    <location>
        <begin position="209"/>
        <end position="231"/>
    </location>
</feature>
<feature type="transmembrane region" description="Helical" evidence="8">
    <location>
        <begin position="130"/>
        <end position="148"/>
    </location>
</feature>
<dbReference type="InterPro" id="IPR002668">
    <property type="entry name" value="CNT_N_dom"/>
</dbReference>
<keyword evidence="6 8" id="KW-0472">Membrane</keyword>
<gene>
    <name evidence="12" type="ORF">FEV09_20245</name>
</gene>
<feature type="transmembrane region" description="Helical" evidence="8">
    <location>
        <begin position="306"/>
        <end position="330"/>
    </location>
</feature>
<feature type="compositionally biased region" description="Polar residues" evidence="7">
    <location>
        <begin position="492"/>
        <end position="502"/>
    </location>
</feature>
<evidence type="ECO:0000313" key="13">
    <source>
        <dbReference type="Proteomes" id="UP001152872"/>
    </source>
</evidence>
<feature type="region of interest" description="Disordered" evidence="7">
    <location>
        <begin position="483"/>
        <end position="533"/>
    </location>
</feature>
<comment type="similarity">
    <text evidence="2">Belongs to the concentrative nucleoside transporter (CNT) (TC 2.A.41) family.</text>
</comment>
<evidence type="ECO:0000256" key="1">
    <source>
        <dbReference type="ARBA" id="ARBA00004651"/>
    </source>
</evidence>
<dbReference type="Pfam" id="PF07662">
    <property type="entry name" value="Nucleos_tra2_C"/>
    <property type="match status" value="1"/>
</dbReference>
<evidence type="ECO:0000256" key="7">
    <source>
        <dbReference type="SAM" id="MobiDB-lite"/>
    </source>
</evidence>
<feature type="domain" description="Nucleoside transporter/FeoB GTPase Gate" evidence="11">
    <location>
        <begin position="135"/>
        <end position="233"/>
    </location>
</feature>
<dbReference type="GO" id="GO:0005886">
    <property type="term" value="C:plasma membrane"/>
    <property type="evidence" value="ECO:0007669"/>
    <property type="project" value="UniProtKB-SubCell"/>
</dbReference>
<dbReference type="Pfam" id="PF01773">
    <property type="entry name" value="Nucleos_tra2_N"/>
    <property type="match status" value="1"/>
</dbReference>